<sequence length="203" mass="22777">MLFSIIVFGLTADSLLGIGSIRKYNLLLIGMFFLALFSTMNLYRNDSQQNKYLKQRVNNYWLDALSQLLVALIVNIFSGILIFVFSLILNQNVLLDVTGITTLISVGMLASGIATLFKTQWYRHSSVGQVGVLIFTYLAFSGSVISLLNDVEFIMPPLSKIIMTLRRKGEITALLPVAGQTFLYALILFLISSFIYKEKKKVK</sequence>
<keyword evidence="1" id="KW-0812">Transmembrane</keyword>
<feature type="transmembrane region" description="Helical" evidence="1">
    <location>
        <begin position="173"/>
        <end position="196"/>
    </location>
</feature>
<evidence type="ECO:0000313" key="3">
    <source>
        <dbReference type="Proteomes" id="UP000051006"/>
    </source>
</evidence>
<accession>A0A0R2LHY2</accession>
<proteinExistence type="predicted"/>
<feature type="transmembrane region" description="Helical" evidence="1">
    <location>
        <begin position="94"/>
        <end position="117"/>
    </location>
</feature>
<keyword evidence="3" id="KW-1185">Reference proteome</keyword>
<protein>
    <submittedName>
        <fullName evidence="2">Uncharacterized protein</fullName>
    </submittedName>
</protein>
<reference evidence="2 3" key="1">
    <citation type="journal article" date="2015" name="Genome Announc.">
        <title>Expanding the biotechnology potential of lactobacilli through comparative genomics of 213 strains and associated genera.</title>
        <authorList>
            <person name="Sun Z."/>
            <person name="Harris H.M."/>
            <person name="McCann A."/>
            <person name="Guo C."/>
            <person name="Argimon S."/>
            <person name="Zhang W."/>
            <person name="Yang X."/>
            <person name="Jeffery I.B."/>
            <person name="Cooney J.C."/>
            <person name="Kagawa T.F."/>
            <person name="Liu W."/>
            <person name="Song Y."/>
            <person name="Salvetti E."/>
            <person name="Wrobel A."/>
            <person name="Rasinkangas P."/>
            <person name="Parkhill J."/>
            <person name="Rea M.C."/>
            <person name="O'Sullivan O."/>
            <person name="Ritari J."/>
            <person name="Douillard F.P."/>
            <person name="Paul Ross R."/>
            <person name="Yang R."/>
            <person name="Briner A.E."/>
            <person name="Felis G.E."/>
            <person name="de Vos W.M."/>
            <person name="Barrangou R."/>
            <person name="Klaenhammer T.R."/>
            <person name="Caufield P.W."/>
            <person name="Cui Y."/>
            <person name="Zhang H."/>
            <person name="O'Toole P.W."/>
        </authorList>
    </citation>
    <scope>NUCLEOTIDE SEQUENCE [LARGE SCALE GENOMIC DNA]</scope>
    <source>
        <strain evidence="2 3">DSM 24716</strain>
    </source>
</reference>
<evidence type="ECO:0000256" key="1">
    <source>
        <dbReference type="SAM" id="Phobius"/>
    </source>
</evidence>
<feature type="transmembrane region" description="Helical" evidence="1">
    <location>
        <begin position="64"/>
        <end position="88"/>
    </location>
</feature>
<keyword evidence="1" id="KW-0472">Membrane</keyword>
<dbReference type="EMBL" id="JQCF01000021">
    <property type="protein sequence ID" value="KRN98471.1"/>
    <property type="molecule type" value="Genomic_DNA"/>
</dbReference>
<gene>
    <name evidence="2" type="ORF">IV57_GL001119</name>
</gene>
<dbReference type="Proteomes" id="UP000051006">
    <property type="component" value="Unassembled WGS sequence"/>
</dbReference>
<feature type="transmembrane region" description="Helical" evidence="1">
    <location>
        <begin position="129"/>
        <end position="148"/>
    </location>
</feature>
<organism evidence="2 3">
    <name type="scientific">Companilactobacillus kimchiensis</name>
    <dbReference type="NCBI Taxonomy" id="993692"/>
    <lineage>
        <taxon>Bacteria</taxon>
        <taxon>Bacillati</taxon>
        <taxon>Bacillota</taxon>
        <taxon>Bacilli</taxon>
        <taxon>Lactobacillales</taxon>
        <taxon>Lactobacillaceae</taxon>
        <taxon>Companilactobacillus</taxon>
    </lineage>
</organism>
<feature type="transmembrane region" description="Helical" evidence="1">
    <location>
        <begin position="24"/>
        <end position="43"/>
    </location>
</feature>
<comment type="caution">
    <text evidence="2">The sequence shown here is derived from an EMBL/GenBank/DDBJ whole genome shotgun (WGS) entry which is preliminary data.</text>
</comment>
<keyword evidence="1" id="KW-1133">Transmembrane helix</keyword>
<dbReference type="STRING" id="993692.IV57_GL001119"/>
<dbReference type="AlphaFoldDB" id="A0A0R2LHY2"/>
<name>A0A0R2LHY2_9LACO</name>
<evidence type="ECO:0000313" key="2">
    <source>
        <dbReference type="EMBL" id="KRN98471.1"/>
    </source>
</evidence>
<dbReference type="PATRIC" id="fig|993692.3.peg.1136"/>